<dbReference type="EMBL" id="CSTD01000004">
    <property type="protein sequence ID" value="CPR12698.1"/>
    <property type="molecule type" value="Genomic_DNA"/>
</dbReference>
<gene>
    <name evidence="2" type="ORF">BN971_03999</name>
</gene>
<proteinExistence type="predicted"/>
<name>A0A0U0WCM0_MYCBE</name>
<sequence length="119" mass="12920">MKRLYSATVAATAAAHFAYLMYLPVGGFLALRWPRTMALHVPAVAWGVAVVTLPLPCPLTSLESWARRRARMEPLPATGFVDRYVAGTLYPAGRTGIAQSMAFVAAAASWCVLATRRLR</sequence>
<organism evidence="2 3">
    <name type="scientific">Mycobacterium bohemicum DSM 44277</name>
    <dbReference type="NCBI Taxonomy" id="1236609"/>
    <lineage>
        <taxon>Bacteria</taxon>
        <taxon>Bacillati</taxon>
        <taxon>Actinomycetota</taxon>
        <taxon>Actinomycetes</taxon>
        <taxon>Mycobacteriales</taxon>
        <taxon>Mycobacteriaceae</taxon>
        <taxon>Mycobacterium</taxon>
    </lineage>
</organism>
<keyword evidence="1" id="KW-1133">Transmembrane helix</keyword>
<dbReference type="Proteomes" id="UP000198875">
    <property type="component" value="Unassembled WGS sequence"/>
</dbReference>
<feature type="transmembrane region" description="Helical" evidence="1">
    <location>
        <begin position="43"/>
        <end position="62"/>
    </location>
</feature>
<evidence type="ECO:0000313" key="3">
    <source>
        <dbReference type="Proteomes" id="UP000198875"/>
    </source>
</evidence>
<dbReference type="RefSeq" id="WP_085180863.1">
    <property type="nucleotide sequence ID" value="NZ_CSTD01000004.1"/>
</dbReference>
<feature type="transmembrane region" description="Helical" evidence="1">
    <location>
        <begin position="7"/>
        <end position="31"/>
    </location>
</feature>
<keyword evidence="1" id="KW-0472">Membrane</keyword>
<protein>
    <recommendedName>
        <fullName evidence="4">DUF2784 domain-containing protein</fullName>
    </recommendedName>
</protein>
<dbReference type="Pfam" id="PF10861">
    <property type="entry name" value="DUF2784"/>
    <property type="match status" value="1"/>
</dbReference>
<dbReference type="InterPro" id="IPR021218">
    <property type="entry name" value="DUF2784"/>
</dbReference>
<evidence type="ECO:0000256" key="1">
    <source>
        <dbReference type="SAM" id="Phobius"/>
    </source>
</evidence>
<reference evidence="2 3" key="1">
    <citation type="submission" date="2015-03" db="EMBL/GenBank/DDBJ databases">
        <authorList>
            <person name="Murphy D."/>
        </authorList>
    </citation>
    <scope>NUCLEOTIDE SEQUENCE [LARGE SCALE GENOMIC DNA]</scope>
    <source>
        <strain evidence="2 3">DSM 44277</strain>
    </source>
</reference>
<evidence type="ECO:0000313" key="2">
    <source>
        <dbReference type="EMBL" id="CPR12698.1"/>
    </source>
</evidence>
<accession>A0A0U0WCM0</accession>
<dbReference type="OrthoDB" id="370375at2"/>
<evidence type="ECO:0008006" key="4">
    <source>
        <dbReference type="Google" id="ProtNLM"/>
    </source>
</evidence>
<dbReference type="AlphaFoldDB" id="A0A0U0WCM0"/>
<keyword evidence="1" id="KW-0812">Transmembrane</keyword>